<reference evidence="10" key="1">
    <citation type="journal article" date="2019" name="Int. J. Syst. Evol. Microbiol.">
        <title>The Global Catalogue of Microorganisms (GCM) 10K type strain sequencing project: providing services to taxonomists for standard genome sequencing and annotation.</title>
        <authorList>
            <consortium name="The Broad Institute Genomics Platform"/>
            <consortium name="The Broad Institute Genome Sequencing Center for Infectious Disease"/>
            <person name="Wu L."/>
            <person name="Ma J."/>
        </authorList>
    </citation>
    <scope>NUCLEOTIDE SEQUENCE [LARGE SCALE GENOMIC DNA]</scope>
    <source>
        <strain evidence="10">JCM 16950</strain>
    </source>
</reference>
<evidence type="ECO:0000256" key="3">
    <source>
        <dbReference type="ARBA" id="ARBA00022475"/>
    </source>
</evidence>
<evidence type="ECO:0000256" key="2">
    <source>
        <dbReference type="ARBA" id="ARBA00022448"/>
    </source>
</evidence>
<dbReference type="RefSeq" id="WP_344783134.1">
    <property type="nucleotide sequence ID" value="NZ_BAABAF010000007.1"/>
</dbReference>
<dbReference type="InterPro" id="IPR020846">
    <property type="entry name" value="MFS_dom"/>
</dbReference>
<proteinExistence type="predicted"/>
<dbReference type="InterPro" id="IPR036259">
    <property type="entry name" value="MFS_trans_sf"/>
</dbReference>
<dbReference type="PANTHER" id="PTHR23513">
    <property type="entry name" value="INTEGRAL MEMBRANE EFFLUX PROTEIN-RELATED"/>
    <property type="match status" value="1"/>
</dbReference>
<keyword evidence="3" id="KW-1003">Cell membrane</keyword>
<accession>A0ABP7GJ35</accession>
<feature type="transmembrane region" description="Helical" evidence="7">
    <location>
        <begin position="267"/>
        <end position="287"/>
    </location>
</feature>
<evidence type="ECO:0000256" key="1">
    <source>
        <dbReference type="ARBA" id="ARBA00004651"/>
    </source>
</evidence>
<gene>
    <name evidence="9" type="ORF">GCM10022240_20000</name>
</gene>
<feature type="domain" description="Major facilitator superfamily (MFS) profile" evidence="8">
    <location>
        <begin position="228"/>
        <end position="418"/>
    </location>
</feature>
<name>A0ABP7GJ35_9MICO</name>
<dbReference type="InterPro" id="IPR022324">
    <property type="entry name" value="Bacilysin_exporter_BacE_put"/>
</dbReference>
<dbReference type="PROSITE" id="PS50850">
    <property type="entry name" value="MFS"/>
    <property type="match status" value="1"/>
</dbReference>
<feature type="transmembrane region" description="Helical" evidence="7">
    <location>
        <begin position="299"/>
        <end position="316"/>
    </location>
</feature>
<evidence type="ECO:0000259" key="8">
    <source>
        <dbReference type="PROSITE" id="PS50850"/>
    </source>
</evidence>
<dbReference type="Pfam" id="PF05977">
    <property type="entry name" value="MFS_3"/>
    <property type="match status" value="1"/>
</dbReference>
<keyword evidence="5 7" id="KW-1133">Transmembrane helix</keyword>
<evidence type="ECO:0000313" key="10">
    <source>
        <dbReference type="Proteomes" id="UP001500540"/>
    </source>
</evidence>
<keyword evidence="6 7" id="KW-0472">Membrane</keyword>
<comment type="subcellular location">
    <subcellularLocation>
        <location evidence="1">Cell membrane</location>
        <topology evidence="1">Multi-pass membrane protein</topology>
    </subcellularLocation>
</comment>
<dbReference type="PRINTS" id="PR01988">
    <property type="entry name" value="EXPORTERBACE"/>
</dbReference>
<sequence>MSTSAPVPKFQVLRSWKTAPYLVGAGMAMMGDNIEHVITYLVLWNTFHSPVLVGFQLISHWLPFLLLSVYAGGLAERFDCRRIIQAAQVLFMFVSLCWGILFLTGTLQLWQACVLLVLHGIAGCLWGPAEQMMLYDFAGRDQLPSAVRINATFRSLGILFGPVVGSALLLLLGPTAGIFFNIVFYLPLTIFLMRTPFTGHSREGAFSTGRVSLIDSFRVLGTVRRNTVILGMLILSALASVTIGAVLQTAMPVFSAILTPTGADGELIYGILLFALGIGGVLGGFFLEASGRIKPTVTTAVVAAVGFGAFAMVFAFTGSVAIAVIALVLTGASQITATATAQAIVQLEAPPAERGRVLGAYSMFGPGMQTFSGVTIGVLGTLLGIPLTVVLGGAVLVGGAALTAGYMARGRRRAGLVG</sequence>
<evidence type="ECO:0000256" key="5">
    <source>
        <dbReference type="ARBA" id="ARBA00022989"/>
    </source>
</evidence>
<keyword evidence="2" id="KW-0813">Transport</keyword>
<comment type="caution">
    <text evidence="9">The sequence shown here is derived from an EMBL/GenBank/DDBJ whole genome shotgun (WGS) entry which is preliminary data.</text>
</comment>
<feature type="transmembrane region" description="Helical" evidence="7">
    <location>
        <begin position="385"/>
        <end position="408"/>
    </location>
</feature>
<feature type="transmembrane region" description="Helical" evidence="7">
    <location>
        <begin position="49"/>
        <end position="71"/>
    </location>
</feature>
<dbReference type="CDD" id="cd06173">
    <property type="entry name" value="MFS_MefA_like"/>
    <property type="match status" value="1"/>
</dbReference>
<keyword evidence="10" id="KW-1185">Reference proteome</keyword>
<feature type="transmembrane region" description="Helical" evidence="7">
    <location>
        <begin position="21"/>
        <end position="43"/>
    </location>
</feature>
<feature type="transmembrane region" description="Helical" evidence="7">
    <location>
        <begin position="228"/>
        <end position="247"/>
    </location>
</feature>
<evidence type="ECO:0000256" key="4">
    <source>
        <dbReference type="ARBA" id="ARBA00022692"/>
    </source>
</evidence>
<dbReference type="Gene3D" id="1.20.1250.20">
    <property type="entry name" value="MFS general substrate transporter like domains"/>
    <property type="match status" value="1"/>
</dbReference>
<evidence type="ECO:0000256" key="7">
    <source>
        <dbReference type="SAM" id="Phobius"/>
    </source>
</evidence>
<organism evidence="9 10">
    <name type="scientific">Microbacterium kribbense</name>
    <dbReference type="NCBI Taxonomy" id="433645"/>
    <lineage>
        <taxon>Bacteria</taxon>
        <taxon>Bacillati</taxon>
        <taxon>Actinomycetota</taxon>
        <taxon>Actinomycetes</taxon>
        <taxon>Micrococcales</taxon>
        <taxon>Microbacteriaceae</taxon>
        <taxon>Microbacterium</taxon>
    </lineage>
</organism>
<dbReference type="Proteomes" id="UP001500540">
    <property type="component" value="Unassembled WGS sequence"/>
</dbReference>
<keyword evidence="4 7" id="KW-0812">Transmembrane</keyword>
<dbReference type="SUPFAM" id="SSF103473">
    <property type="entry name" value="MFS general substrate transporter"/>
    <property type="match status" value="1"/>
</dbReference>
<protein>
    <submittedName>
        <fullName evidence="9">MFS transporter</fullName>
    </submittedName>
</protein>
<evidence type="ECO:0000313" key="9">
    <source>
        <dbReference type="EMBL" id="GAA3767611.1"/>
    </source>
</evidence>
<dbReference type="PANTHER" id="PTHR23513:SF11">
    <property type="entry name" value="STAPHYLOFERRIN A TRANSPORTER"/>
    <property type="match status" value="1"/>
</dbReference>
<dbReference type="EMBL" id="BAABAF010000007">
    <property type="protein sequence ID" value="GAA3767611.1"/>
    <property type="molecule type" value="Genomic_DNA"/>
</dbReference>
<feature type="transmembrane region" description="Helical" evidence="7">
    <location>
        <begin position="83"/>
        <end position="103"/>
    </location>
</feature>
<evidence type="ECO:0000256" key="6">
    <source>
        <dbReference type="ARBA" id="ARBA00023136"/>
    </source>
</evidence>
<dbReference type="InterPro" id="IPR010290">
    <property type="entry name" value="TM_effector"/>
</dbReference>